<feature type="domain" description="C2H2-type" evidence="9">
    <location>
        <begin position="233"/>
        <end position="260"/>
    </location>
</feature>
<evidence type="ECO:0000256" key="7">
    <source>
        <dbReference type="PROSITE-ProRule" id="PRU00042"/>
    </source>
</evidence>
<dbReference type="InterPro" id="IPR013087">
    <property type="entry name" value="Znf_C2H2_type"/>
</dbReference>
<dbReference type="SMART" id="SM00355">
    <property type="entry name" value="ZnF_C2H2"/>
    <property type="match status" value="7"/>
</dbReference>
<keyword evidence="5" id="KW-0862">Zinc</keyword>
<dbReference type="Pfam" id="PF00096">
    <property type="entry name" value="zf-C2H2"/>
    <property type="match status" value="6"/>
</dbReference>
<dbReference type="PROSITE" id="PS50157">
    <property type="entry name" value="ZINC_FINGER_C2H2_2"/>
    <property type="match status" value="7"/>
</dbReference>
<evidence type="ECO:0000256" key="6">
    <source>
        <dbReference type="ARBA" id="ARBA00023242"/>
    </source>
</evidence>
<comment type="subcellular location">
    <subcellularLocation>
        <location evidence="1">Nucleus</location>
    </subcellularLocation>
</comment>
<evidence type="ECO:0000313" key="10">
    <source>
        <dbReference type="EMBL" id="KAJ8306265.1"/>
    </source>
</evidence>
<feature type="domain" description="C2H2-type" evidence="9">
    <location>
        <begin position="204"/>
        <end position="231"/>
    </location>
</feature>
<keyword evidence="4 7" id="KW-0863">Zinc-finger</keyword>
<evidence type="ECO:0000256" key="8">
    <source>
        <dbReference type="SAM" id="MobiDB-lite"/>
    </source>
</evidence>
<protein>
    <recommendedName>
        <fullName evidence="9">C2H2-type domain-containing protein</fullName>
    </recommendedName>
</protein>
<feature type="region of interest" description="Disordered" evidence="8">
    <location>
        <begin position="352"/>
        <end position="380"/>
    </location>
</feature>
<keyword evidence="2" id="KW-0479">Metal-binding</keyword>
<feature type="domain" description="C2H2-type" evidence="9">
    <location>
        <begin position="289"/>
        <end position="317"/>
    </location>
</feature>
<dbReference type="InterPro" id="IPR036236">
    <property type="entry name" value="Znf_C2H2_sf"/>
</dbReference>
<dbReference type="PROSITE" id="PS00028">
    <property type="entry name" value="ZINC_FINGER_C2H2_1"/>
    <property type="match status" value="7"/>
</dbReference>
<dbReference type="Proteomes" id="UP001217089">
    <property type="component" value="Unassembled WGS sequence"/>
</dbReference>
<evidence type="ECO:0000256" key="2">
    <source>
        <dbReference type="ARBA" id="ARBA00022723"/>
    </source>
</evidence>
<keyword evidence="3" id="KW-0677">Repeat</keyword>
<dbReference type="Gene3D" id="3.30.160.60">
    <property type="entry name" value="Classic Zinc Finger"/>
    <property type="match status" value="6"/>
</dbReference>
<comment type="caution">
    <text evidence="10">The sequence shown here is derived from an EMBL/GenBank/DDBJ whole genome shotgun (WGS) entry which is preliminary data.</text>
</comment>
<feature type="domain" description="C2H2-type" evidence="9">
    <location>
        <begin position="261"/>
        <end position="288"/>
    </location>
</feature>
<feature type="domain" description="C2H2-type" evidence="9">
    <location>
        <begin position="179"/>
        <end position="203"/>
    </location>
</feature>
<dbReference type="SUPFAM" id="SSF57667">
    <property type="entry name" value="beta-beta-alpha zinc fingers"/>
    <property type="match status" value="3"/>
</dbReference>
<reference evidence="10 11" key="1">
    <citation type="submission" date="2022-12" db="EMBL/GenBank/DDBJ databases">
        <title>Chromosome-level genome of Tegillarca granosa.</title>
        <authorList>
            <person name="Kim J."/>
        </authorList>
    </citation>
    <scope>NUCLEOTIDE SEQUENCE [LARGE SCALE GENOMIC DNA]</scope>
    <source>
        <strain evidence="10">Teg-2019</strain>
        <tissue evidence="10">Adductor muscle</tissue>
    </source>
</reference>
<dbReference type="EMBL" id="JARBDR010000813">
    <property type="protein sequence ID" value="KAJ8306265.1"/>
    <property type="molecule type" value="Genomic_DNA"/>
</dbReference>
<feature type="domain" description="C2H2-type" evidence="9">
    <location>
        <begin position="47"/>
        <end position="69"/>
    </location>
</feature>
<evidence type="ECO:0000256" key="4">
    <source>
        <dbReference type="ARBA" id="ARBA00022771"/>
    </source>
</evidence>
<evidence type="ECO:0000256" key="5">
    <source>
        <dbReference type="ARBA" id="ARBA00022833"/>
    </source>
</evidence>
<keyword evidence="6" id="KW-0539">Nucleus</keyword>
<organism evidence="10 11">
    <name type="scientific">Tegillarca granosa</name>
    <name type="common">Malaysian cockle</name>
    <name type="synonym">Anadara granosa</name>
    <dbReference type="NCBI Taxonomy" id="220873"/>
    <lineage>
        <taxon>Eukaryota</taxon>
        <taxon>Metazoa</taxon>
        <taxon>Spiralia</taxon>
        <taxon>Lophotrochozoa</taxon>
        <taxon>Mollusca</taxon>
        <taxon>Bivalvia</taxon>
        <taxon>Autobranchia</taxon>
        <taxon>Pteriomorphia</taxon>
        <taxon>Arcoida</taxon>
        <taxon>Arcoidea</taxon>
        <taxon>Arcidae</taxon>
        <taxon>Tegillarca</taxon>
    </lineage>
</organism>
<proteinExistence type="predicted"/>
<evidence type="ECO:0000259" key="9">
    <source>
        <dbReference type="PROSITE" id="PS50157"/>
    </source>
</evidence>
<evidence type="ECO:0000313" key="11">
    <source>
        <dbReference type="Proteomes" id="UP001217089"/>
    </source>
</evidence>
<evidence type="ECO:0000256" key="3">
    <source>
        <dbReference type="ARBA" id="ARBA00022737"/>
    </source>
</evidence>
<accession>A0ABQ9ERT6</accession>
<sequence length="380" mass="42597">MISLLNKSVTTSQFIKPLFQSTPFRNDKDELTNNVNHGNQDEKDGGFMCFECAEMFDSQAELNEHAKTHVVVVNHNSPKSTLRNLSPYEKDSSLDSSIWSISSSDQLGRSSNADSLEKSGPNNTDTIDFKFIKSSQDGKVRTLSPDVNKEATGMTSLVGKKQFTITVMSSTSEGGDLNYICPVCGKSYINRDSLSKHLEVHAGFVCSICGKSYTTKSNLQTHMRKHNGEDKPFNCTHCEKTFTSLSVLRVHLRTHTGEKPFECPTCGVSFAKNIHLRRHLSIHTGIKPHECNICKKRFSRSDHLKRHVQSIHTQDRPHICSLCGKDFVRKYELNKHMKQLHWGFTVGEKNSDQSLNIPSGEEKSVGSSKIQSELVKESVS</sequence>
<dbReference type="PANTHER" id="PTHR24394">
    <property type="entry name" value="ZINC FINGER PROTEIN"/>
    <property type="match status" value="1"/>
</dbReference>
<name>A0ABQ9ERT6_TEGGR</name>
<dbReference type="PANTHER" id="PTHR24394:SF44">
    <property type="entry name" value="ZINC FINGER PROTEIN 271-LIKE"/>
    <property type="match status" value="1"/>
</dbReference>
<feature type="domain" description="C2H2-type" evidence="9">
    <location>
        <begin position="318"/>
        <end position="343"/>
    </location>
</feature>
<evidence type="ECO:0000256" key="1">
    <source>
        <dbReference type="ARBA" id="ARBA00004123"/>
    </source>
</evidence>
<gene>
    <name evidence="10" type="ORF">KUTeg_016810</name>
</gene>
<keyword evidence="11" id="KW-1185">Reference proteome</keyword>